<dbReference type="InterPro" id="IPR033403">
    <property type="entry name" value="DUF5110"/>
</dbReference>
<evidence type="ECO:0000256" key="6">
    <source>
        <dbReference type="SAM" id="Phobius"/>
    </source>
</evidence>
<feature type="compositionally biased region" description="Low complexity" evidence="5">
    <location>
        <begin position="63"/>
        <end position="76"/>
    </location>
</feature>
<keyword evidence="3 4" id="KW-0326">Glycosidase</keyword>
<comment type="similarity">
    <text evidence="1 4">Belongs to the glycosyl hydrolase 31 family.</text>
</comment>
<keyword evidence="2 4" id="KW-0378">Hydrolase</keyword>
<evidence type="ECO:0000256" key="1">
    <source>
        <dbReference type="ARBA" id="ARBA00007806"/>
    </source>
</evidence>
<reference evidence="10" key="1">
    <citation type="submission" date="2023-07" db="EMBL/GenBank/DDBJ databases">
        <authorList>
            <person name="Stuckert A."/>
        </authorList>
    </citation>
    <scope>NUCLEOTIDE SEQUENCE</scope>
</reference>
<dbReference type="PROSITE" id="PS00129">
    <property type="entry name" value="GLYCOSYL_HYDROL_F31_1"/>
    <property type="match status" value="1"/>
</dbReference>
<dbReference type="CDD" id="cd06603">
    <property type="entry name" value="GH31_GANC_GANAB_alpha"/>
    <property type="match status" value="1"/>
</dbReference>
<dbReference type="PANTHER" id="PTHR22762">
    <property type="entry name" value="ALPHA-GLUCOSIDASE"/>
    <property type="match status" value="1"/>
</dbReference>
<dbReference type="InterPro" id="IPR017853">
    <property type="entry name" value="GH"/>
</dbReference>
<dbReference type="InterPro" id="IPR048395">
    <property type="entry name" value="Glyco_hydro_31_C"/>
</dbReference>
<comment type="caution">
    <text evidence="10">The sequence shown here is derived from an EMBL/GenBank/DDBJ whole genome shotgun (WGS) entry which is preliminary data.</text>
</comment>
<accession>A0ABN9MA17</accession>
<dbReference type="Gene3D" id="3.20.20.80">
    <property type="entry name" value="Glycosidases"/>
    <property type="match status" value="2"/>
</dbReference>
<dbReference type="Pfam" id="PF01055">
    <property type="entry name" value="Glyco_hydro_31_2nd"/>
    <property type="match status" value="1"/>
</dbReference>
<feature type="region of interest" description="Disordered" evidence="5">
    <location>
        <begin position="1"/>
        <end position="89"/>
    </location>
</feature>
<keyword evidence="6" id="KW-0472">Membrane</keyword>
<dbReference type="Proteomes" id="UP001176940">
    <property type="component" value="Unassembled WGS sequence"/>
</dbReference>
<dbReference type="EMBL" id="CAUEEQ010052870">
    <property type="protein sequence ID" value="CAJ0961592.1"/>
    <property type="molecule type" value="Genomic_DNA"/>
</dbReference>
<evidence type="ECO:0000259" key="9">
    <source>
        <dbReference type="Pfam" id="PF21365"/>
    </source>
</evidence>
<feature type="domain" description="Glycoside hydrolase family 31 TIM barrel" evidence="7">
    <location>
        <begin position="316"/>
        <end position="569"/>
    </location>
</feature>
<organism evidence="10 11">
    <name type="scientific">Ranitomeya imitator</name>
    <name type="common">mimic poison frog</name>
    <dbReference type="NCBI Taxonomy" id="111125"/>
    <lineage>
        <taxon>Eukaryota</taxon>
        <taxon>Metazoa</taxon>
        <taxon>Chordata</taxon>
        <taxon>Craniata</taxon>
        <taxon>Vertebrata</taxon>
        <taxon>Euteleostomi</taxon>
        <taxon>Amphibia</taxon>
        <taxon>Batrachia</taxon>
        <taxon>Anura</taxon>
        <taxon>Neobatrachia</taxon>
        <taxon>Hyloidea</taxon>
        <taxon>Dendrobatidae</taxon>
        <taxon>Dendrobatinae</taxon>
        <taxon>Ranitomeya</taxon>
    </lineage>
</organism>
<keyword evidence="6" id="KW-1133">Transmembrane helix</keyword>
<dbReference type="PANTHER" id="PTHR22762:SF162">
    <property type="entry name" value="NEUTRAL ALPHA-GLUCOSIDASE AB"/>
    <property type="match status" value="1"/>
</dbReference>
<evidence type="ECO:0000256" key="2">
    <source>
        <dbReference type="ARBA" id="ARBA00022801"/>
    </source>
</evidence>
<evidence type="ECO:0000313" key="11">
    <source>
        <dbReference type="Proteomes" id="UP001176940"/>
    </source>
</evidence>
<evidence type="ECO:0000313" key="10">
    <source>
        <dbReference type="EMBL" id="CAJ0961592.1"/>
    </source>
</evidence>
<dbReference type="SUPFAM" id="SSF51011">
    <property type="entry name" value="Glycosyl hydrolase domain"/>
    <property type="match status" value="1"/>
</dbReference>
<feature type="domain" description="DUF5110" evidence="8">
    <location>
        <begin position="717"/>
        <end position="771"/>
    </location>
</feature>
<evidence type="ECO:0000259" key="7">
    <source>
        <dbReference type="Pfam" id="PF01055"/>
    </source>
</evidence>
<feature type="domain" description="Glycosyl hydrolase family 31 C-terminal" evidence="9">
    <location>
        <begin position="626"/>
        <end position="698"/>
    </location>
</feature>
<dbReference type="Pfam" id="PF17137">
    <property type="entry name" value="DUF5110"/>
    <property type="match status" value="1"/>
</dbReference>
<proteinExistence type="inferred from homology"/>
<evidence type="ECO:0000259" key="8">
    <source>
        <dbReference type="Pfam" id="PF17137"/>
    </source>
</evidence>
<feature type="compositionally biased region" description="Polar residues" evidence="5">
    <location>
        <begin position="13"/>
        <end position="32"/>
    </location>
</feature>
<dbReference type="InterPro" id="IPR013780">
    <property type="entry name" value="Glyco_hydro_b"/>
</dbReference>
<keyword evidence="6" id="KW-0812">Transmembrane</keyword>
<dbReference type="Gene3D" id="2.60.40.1180">
    <property type="entry name" value="Golgi alpha-mannosidase II"/>
    <property type="match status" value="2"/>
</dbReference>
<dbReference type="Pfam" id="PF21365">
    <property type="entry name" value="Glyco_hydro_31_3rd"/>
    <property type="match status" value="1"/>
</dbReference>
<gene>
    <name evidence="10" type="ORF">RIMI_LOCUS17813257</name>
</gene>
<evidence type="ECO:0000256" key="5">
    <source>
        <dbReference type="SAM" id="MobiDB-lite"/>
    </source>
</evidence>
<dbReference type="SUPFAM" id="SSF51445">
    <property type="entry name" value="(Trans)glycosidases"/>
    <property type="match status" value="1"/>
</dbReference>
<keyword evidence="11" id="KW-1185">Reference proteome</keyword>
<sequence>MASLATALDSFRDPSSNQGTFTDNASDDQNPLYTRGCTLPRSSRSSRKRTHALSPDHHRESGSESSISLSPSLGASREPGSEDDSDTSLDQEFQHDQEILDSLIESVNKALKLDEEPLSKTDHAVSFKRTKRARRVFANHPEFKEIVESHRIRPDKRFTGQKPMESKYPFAPDLRKDWSQSPLVDPPVSRLATKSILSSSEGASIKNPTDRQIENMARSAFQASAAALFPSFAATEGQYSTAHTGPKTAEQVRQATTVPNGIASFCHHLHGKRIQSDNAYINRQGGTRSMAAMSESRGSVFLLGVTFFIYCSFTVLQMVAIVDPHIKIDSAYRIHSEIRSRNFYIKTKDGSDYEGWCWPGSAAYPDFTNPDMRAWWSSMFSYDQYEGSMDNMFVWNDMNEPSVFNGPEVTMHKDAVHWGGWEHREVHNLYGLYVHKATAEGLIHRSGGKERPFVLTRAFFAGSQRYGAVWTGDNAAEWEHLKISVPMCLSLALVGISFCGADVGGFFKNPETELLVRWYQAGAYQPFFRAHAHLDTPRREPWLHGETNADIIREALQERYALLPYWYTLFYAAHRDGEPVIRALWIDFPSDVSTFAMDDQYLLAPQLSHVIECSGDVPTEAHSPSAASHRAKQLMTCSGLLVHPVTESNARGVQIYLPGTGEVWYDVHTYQQYKSPQKFYQSVTMSSIPVFQRGGSIIPRKDRARRSSDCMQDDPFTLYVALNLQGEAQGELYLDDGHSFNYQQNDFLYRKFSYSHGELTSSSLDLNGKFETPSWLERVVIIGATKPKNITLHQPGGSEVQLDFDYDAQTSVITVRKPGVNIASDFTISLR</sequence>
<evidence type="ECO:0000256" key="4">
    <source>
        <dbReference type="RuleBase" id="RU361185"/>
    </source>
</evidence>
<protein>
    <submittedName>
        <fullName evidence="10">Uncharacterized protein</fullName>
    </submittedName>
</protein>
<feature type="transmembrane region" description="Helical" evidence="6">
    <location>
        <begin position="300"/>
        <end position="322"/>
    </location>
</feature>
<dbReference type="InterPro" id="IPR000322">
    <property type="entry name" value="Glyco_hydro_31_TIM"/>
</dbReference>
<dbReference type="Gene3D" id="1.10.287.3160">
    <property type="match status" value="1"/>
</dbReference>
<evidence type="ECO:0000256" key="3">
    <source>
        <dbReference type="ARBA" id="ARBA00023295"/>
    </source>
</evidence>
<name>A0ABN9MA17_9NEOB</name>
<dbReference type="InterPro" id="IPR030458">
    <property type="entry name" value="Glyco_hydro_31_AS"/>
</dbReference>